<feature type="domain" description="Gfo/Idh/MocA-like oxidoreductase C-terminal" evidence="4">
    <location>
        <begin position="306"/>
        <end position="363"/>
    </location>
</feature>
<evidence type="ECO:0000313" key="6">
    <source>
        <dbReference type="EMBL" id="MBM0107840.1"/>
    </source>
</evidence>
<dbReference type="RefSeq" id="WP_203169954.1">
    <property type="nucleotide sequence ID" value="NZ_JAEVLS010000006.1"/>
</dbReference>
<protein>
    <submittedName>
        <fullName evidence="6">Gfo/Idh/MocA family oxidoreductase</fullName>
    </submittedName>
</protein>
<comment type="caution">
    <text evidence="6">The sequence shown here is derived from an EMBL/GenBank/DDBJ whole genome shotgun (WGS) entry which is preliminary data.</text>
</comment>
<evidence type="ECO:0000256" key="1">
    <source>
        <dbReference type="ARBA" id="ARBA00010928"/>
    </source>
</evidence>
<dbReference type="Pfam" id="PF01408">
    <property type="entry name" value="GFO_IDH_MocA"/>
    <property type="match status" value="1"/>
</dbReference>
<dbReference type="EMBL" id="JAEVLS010000006">
    <property type="protein sequence ID" value="MBM0107840.1"/>
    <property type="molecule type" value="Genomic_DNA"/>
</dbReference>
<reference evidence="6 7" key="1">
    <citation type="journal article" date="2021" name="Int. J. Syst. Evol. Microbiol.">
        <title>Steroidobacter gossypii sp. nov., isolated from soil of cotton cropping field.</title>
        <authorList>
            <person name="Huang R."/>
            <person name="Yang S."/>
            <person name="Zhen C."/>
            <person name="Liu W."/>
        </authorList>
    </citation>
    <scope>NUCLEOTIDE SEQUENCE [LARGE SCALE GENOMIC DNA]</scope>
    <source>
        <strain evidence="6 7">S1-65</strain>
    </source>
</reference>
<evidence type="ECO:0000259" key="4">
    <source>
        <dbReference type="Pfam" id="PF02894"/>
    </source>
</evidence>
<dbReference type="Proteomes" id="UP000661077">
    <property type="component" value="Unassembled WGS sequence"/>
</dbReference>
<organism evidence="6 7">
    <name type="scientific">Steroidobacter gossypii</name>
    <dbReference type="NCBI Taxonomy" id="2805490"/>
    <lineage>
        <taxon>Bacteria</taxon>
        <taxon>Pseudomonadati</taxon>
        <taxon>Pseudomonadota</taxon>
        <taxon>Gammaproteobacteria</taxon>
        <taxon>Steroidobacterales</taxon>
        <taxon>Steroidobacteraceae</taxon>
        <taxon>Steroidobacter</taxon>
    </lineage>
</organism>
<keyword evidence="2" id="KW-0560">Oxidoreductase</keyword>
<dbReference type="PANTHER" id="PTHR43708:SF5">
    <property type="entry name" value="CONSERVED EXPRESSED OXIDOREDUCTASE (EUROFUNG)-RELATED"/>
    <property type="match status" value="1"/>
</dbReference>
<dbReference type="InterPro" id="IPR055170">
    <property type="entry name" value="GFO_IDH_MocA-like_dom"/>
</dbReference>
<dbReference type="InterPro" id="IPR036291">
    <property type="entry name" value="NAD(P)-bd_dom_sf"/>
</dbReference>
<evidence type="ECO:0000259" key="3">
    <source>
        <dbReference type="Pfam" id="PF01408"/>
    </source>
</evidence>
<dbReference type="InterPro" id="IPR004104">
    <property type="entry name" value="Gfo/Idh/MocA-like_OxRdtase_C"/>
</dbReference>
<dbReference type="Pfam" id="PF02894">
    <property type="entry name" value="GFO_IDH_MocA_C"/>
    <property type="match status" value="1"/>
</dbReference>
<dbReference type="Gene3D" id="3.30.360.10">
    <property type="entry name" value="Dihydrodipicolinate Reductase, domain 2"/>
    <property type="match status" value="1"/>
</dbReference>
<dbReference type="InterPro" id="IPR000683">
    <property type="entry name" value="Gfo/Idh/MocA-like_OxRdtase_N"/>
</dbReference>
<evidence type="ECO:0000259" key="5">
    <source>
        <dbReference type="Pfam" id="PF22725"/>
    </source>
</evidence>
<name>A0ABS1X3N6_9GAMM</name>
<evidence type="ECO:0000313" key="7">
    <source>
        <dbReference type="Proteomes" id="UP000661077"/>
    </source>
</evidence>
<accession>A0ABS1X3N6</accession>
<dbReference type="SUPFAM" id="SSF51735">
    <property type="entry name" value="NAD(P)-binding Rossmann-fold domains"/>
    <property type="match status" value="1"/>
</dbReference>
<dbReference type="InterPro" id="IPR008354">
    <property type="entry name" value="Glc-Fru_OxRdtase_bac"/>
</dbReference>
<sequence length="365" mass="40101">MRRRDLLVSTGLAVPGVFAAATTSGAERQARPVGVAMVGLGSYARLVMERTRGLPQIVVTGLVSGDRERATPLARDYGIPADAVYTYANFDRLAQDERIDAVHICLPVGLHAQFAEQALNAGKHVICEKPLAASSTQARRLARLAVERSRVLMPAYRAWFSPHVQEVRRRVVEAVHGPLVAIDAHKGFRMELPAGNWRFDPKLAGGGCLYDIGVYSVQLCRWLGGGVPKQVMAVTGHDASRPQAIEDHVAFTFEFETGVIATGSASWRHRLQNRLHVATRDSWMCLDPATPVIGERLTVGLERPNRIEELGLPVTDQLPRMYQHFADCIAGRARPQVSAEDAIDDLRVMEAIYASAQQRRAVSVM</sequence>
<feature type="domain" description="Gfo/Idh/MocA-like oxidoreductase N-terminal" evidence="3">
    <location>
        <begin position="34"/>
        <end position="155"/>
    </location>
</feature>
<dbReference type="SUPFAM" id="SSF55347">
    <property type="entry name" value="Glyceraldehyde-3-phosphate dehydrogenase-like, C-terminal domain"/>
    <property type="match status" value="1"/>
</dbReference>
<dbReference type="InterPro" id="IPR051317">
    <property type="entry name" value="Gfo/Idh/MocA_oxidoreduct"/>
</dbReference>
<proteinExistence type="inferred from homology"/>
<feature type="domain" description="GFO/IDH/MocA-like oxidoreductase" evidence="5">
    <location>
        <begin position="164"/>
        <end position="277"/>
    </location>
</feature>
<evidence type="ECO:0000256" key="2">
    <source>
        <dbReference type="ARBA" id="ARBA00023002"/>
    </source>
</evidence>
<dbReference type="Pfam" id="PF22725">
    <property type="entry name" value="GFO_IDH_MocA_C3"/>
    <property type="match status" value="1"/>
</dbReference>
<comment type="similarity">
    <text evidence="1">Belongs to the Gfo/Idh/MocA family.</text>
</comment>
<dbReference type="PANTHER" id="PTHR43708">
    <property type="entry name" value="CONSERVED EXPRESSED OXIDOREDUCTASE (EUROFUNG)"/>
    <property type="match status" value="1"/>
</dbReference>
<dbReference type="Gene3D" id="3.40.50.720">
    <property type="entry name" value="NAD(P)-binding Rossmann-like Domain"/>
    <property type="match status" value="1"/>
</dbReference>
<gene>
    <name evidence="6" type="ORF">JM946_24155</name>
</gene>
<keyword evidence="7" id="KW-1185">Reference proteome</keyword>
<dbReference type="PRINTS" id="PR01775">
    <property type="entry name" value="GLFROXRDTASE"/>
</dbReference>